<protein>
    <recommendedName>
        <fullName evidence="3">DUF1871 family protein</fullName>
    </recommendedName>
</protein>
<organism evidence="1 2">
    <name type="scientific">Streptomyces griseoluteus</name>
    <dbReference type="NCBI Taxonomy" id="29306"/>
    <lineage>
        <taxon>Bacteria</taxon>
        <taxon>Bacillati</taxon>
        <taxon>Actinomycetota</taxon>
        <taxon>Actinomycetes</taxon>
        <taxon>Kitasatosporales</taxon>
        <taxon>Streptomycetaceae</taxon>
        <taxon>Streptomyces</taxon>
    </lineage>
</organism>
<accession>A0A4Z1DJB8</accession>
<comment type="caution">
    <text evidence="1">The sequence shown here is derived from an EMBL/GenBank/DDBJ whole genome shotgun (WGS) entry which is preliminary data.</text>
</comment>
<dbReference type="EMBL" id="SRRU01000004">
    <property type="protein sequence ID" value="TGN83761.1"/>
    <property type="molecule type" value="Genomic_DNA"/>
</dbReference>
<evidence type="ECO:0000313" key="1">
    <source>
        <dbReference type="EMBL" id="TGN83761.1"/>
    </source>
</evidence>
<sequence length="93" mass="10710">MTVVPEAYEDGLRRLLNEWDPLDVAEDVQDEYDCMLGHLFLLLRTGADQARIAGYLRDDLTHHFRLDPRFLGTESMAARLRAWWDGAASHHDA</sequence>
<evidence type="ECO:0000313" key="2">
    <source>
        <dbReference type="Proteomes" id="UP000298513"/>
    </source>
</evidence>
<gene>
    <name evidence="1" type="ORF">E5082_12965</name>
</gene>
<proteinExistence type="predicted"/>
<keyword evidence="2" id="KW-1185">Reference proteome</keyword>
<evidence type="ECO:0008006" key="3">
    <source>
        <dbReference type="Google" id="ProtNLM"/>
    </source>
</evidence>
<reference evidence="1 2" key="1">
    <citation type="submission" date="2019-04" db="EMBL/GenBank/DDBJ databases">
        <title>Streptomyces sp. nov. Bv016 isolated from bark of Buahinia variegata.</title>
        <authorList>
            <person name="Kanchanasin P."/>
            <person name="Tanasupawat S."/>
            <person name="Yuki M."/>
            <person name="Kudo T."/>
        </authorList>
    </citation>
    <scope>NUCLEOTIDE SEQUENCE [LARGE SCALE GENOMIC DNA]</scope>
    <source>
        <strain evidence="1 2">JCM 4765</strain>
    </source>
</reference>
<dbReference type="GeneID" id="91530846"/>
<dbReference type="AlphaFoldDB" id="A0A4Z1DJB8"/>
<name>A0A4Z1DJB8_STRGP</name>
<dbReference type="Proteomes" id="UP000298513">
    <property type="component" value="Unassembled WGS sequence"/>
</dbReference>
<dbReference type="RefSeq" id="WP_135791396.1">
    <property type="nucleotide sequence ID" value="NZ_BNBQ01000004.1"/>
</dbReference>